<keyword evidence="3" id="KW-1185">Reference proteome</keyword>
<evidence type="ECO:0000256" key="1">
    <source>
        <dbReference type="SAM" id="Phobius"/>
    </source>
</evidence>
<dbReference type="Pfam" id="PF08695">
    <property type="entry name" value="Coa1"/>
    <property type="match status" value="1"/>
</dbReference>
<evidence type="ECO:0000313" key="3">
    <source>
        <dbReference type="Proteomes" id="UP000094565"/>
    </source>
</evidence>
<dbReference type="OrthoDB" id="2100652at2759"/>
<accession>A0A1B2JJ95</accession>
<evidence type="ECO:0000313" key="2">
    <source>
        <dbReference type="EMBL" id="ANZ77918.1"/>
    </source>
</evidence>
<organism evidence="2 3">
    <name type="scientific">Komagataella pastoris</name>
    <name type="common">Yeast</name>
    <name type="synonym">Pichia pastoris</name>
    <dbReference type="NCBI Taxonomy" id="4922"/>
    <lineage>
        <taxon>Eukaryota</taxon>
        <taxon>Fungi</taxon>
        <taxon>Dikarya</taxon>
        <taxon>Ascomycota</taxon>
        <taxon>Saccharomycotina</taxon>
        <taxon>Pichiomycetes</taxon>
        <taxon>Pichiales</taxon>
        <taxon>Pichiaceae</taxon>
        <taxon>Komagataella</taxon>
    </lineage>
</organism>
<dbReference type="GO" id="GO:0005743">
    <property type="term" value="C:mitochondrial inner membrane"/>
    <property type="evidence" value="ECO:0007669"/>
    <property type="project" value="TreeGrafter"/>
</dbReference>
<dbReference type="PANTHER" id="PTHR28523:SF1">
    <property type="entry name" value="CYTOCHROME C OXIDASE ASSEMBLY FACTOR 1"/>
    <property type="match status" value="1"/>
</dbReference>
<protein>
    <submittedName>
        <fullName evidence="2">BA75_04570T0</fullName>
    </submittedName>
</protein>
<name>A0A1B2JJ95_PICPA</name>
<dbReference type="Proteomes" id="UP000094565">
    <property type="component" value="Chromosome 4"/>
</dbReference>
<reference evidence="2 3" key="1">
    <citation type="submission" date="2016-02" db="EMBL/GenBank/DDBJ databases">
        <title>Comparative genomic and transcriptomic foundation for Pichia pastoris.</title>
        <authorList>
            <person name="Love K.R."/>
            <person name="Shah K.A."/>
            <person name="Whittaker C.A."/>
            <person name="Wu J."/>
            <person name="Bartlett M.C."/>
            <person name="Ma D."/>
            <person name="Leeson R.L."/>
            <person name="Priest M."/>
            <person name="Young S.K."/>
            <person name="Love J.C."/>
        </authorList>
    </citation>
    <scope>NUCLEOTIDE SEQUENCE [LARGE SCALE GENOMIC DNA]</scope>
    <source>
        <strain evidence="2 3">ATCC 28485</strain>
    </source>
</reference>
<keyword evidence="1" id="KW-1133">Transmembrane helix</keyword>
<dbReference type="PANTHER" id="PTHR28523">
    <property type="entry name" value="CYTOCHROME C OXIDASE ASSEMBLY FACTOR 1"/>
    <property type="match status" value="1"/>
</dbReference>
<dbReference type="InterPro" id="IPR014807">
    <property type="entry name" value="Coa1"/>
</dbReference>
<dbReference type="EMBL" id="CP014587">
    <property type="protein sequence ID" value="ANZ77918.1"/>
    <property type="molecule type" value="Genomic_DNA"/>
</dbReference>
<feature type="transmembrane region" description="Helical" evidence="1">
    <location>
        <begin position="71"/>
        <end position="90"/>
    </location>
</feature>
<gene>
    <name evidence="2" type="primary">COA1</name>
    <name evidence="2" type="ORF">ATY40_BA7504570</name>
</gene>
<dbReference type="InterPro" id="IPR042432">
    <property type="entry name" value="Coa1_fungi"/>
</dbReference>
<proteinExistence type="predicted"/>
<dbReference type="AlphaFoldDB" id="A0A1B2JJ95"/>
<sequence>MLIFGPLRKLKPSPYNCASKWMASKRNFGTTKMIMNQHTADELILDKSGKKPMTVQHELPDPLKEPRRNKIYFLAFVVVMGTSLFGIFNYEKVSSPIMNSTMYFLRRSQLARDLIGKEITFAGIFPWVKGPLNTMKGDINFTVNVSGDKSEGVMRLVANRDSRHHAFQIRDWTLTMKDGTVVDLTKDQSIDLRFN</sequence>
<keyword evidence="1" id="KW-0472">Membrane</keyword>
<keyword evidence="1" id="KW-0812">Transmembrane</keyword>
<dbReference type="GO" id="GO:0033617">
    <property type="term" value="P:mitochondrial respiratory chain complex IV assembly"/>
    <property type="evidence" value="ECO:0007669"/>
    <property type="project" value="InterPro"/>
</dbReference>